<evidence type="ECO:0000256" key="6">
    <source>
        <dbReference type="ARBA" id="ARBA00022989"/>
    </source>
</evidence>
<dbReference type="GO" id="GO:0006506">
    <property type="term" value="P:GPI anchor biosynthetic process"/>
    <property type="evidence" value="ECO:0007669"/>
    <property type="project" value="UniProtKB-UniPathway"/>
</dbReference>
<comment type="caution">
    <text evidence="10">The sequence shown here is derived from an EMBL/GenBank/DDBJ whole genome shotgun (WGS) entry which is preliminary data.</text>
</comment>
<evidence type="ECO:0000256" key="7">
    <source>
        <dbReference type="ARBA" id="ARBA00023136"/>
    </source>
</evidence>
<feature type="transmembrane region" description="Helical" evidence="9">
    <location>
        <begin position="257"/>
        <end position="279"/>
    </location>
</feature>
<evidence type="ECO:0000256" key="1">
    <source>
        <dbReference type="ARBA" id="ARBA00004477"/>
    </source>
</evidence>
<evidence type="ECO:0008006" key="12">
    <source>
        <dbReference type="Google" id="ProtNLM"/>
    </source>
</evidence>
<dbReference type="Proteomes" id="UP000237144">
    <property type="component" value="Unassembled WGS sequence"/>
</dbReference>
<gene>
    <name evidence="10" type="ORF">BMF94_1140</name>
</gene>
<dbReference type="GO" id="GO:0005789">
    <property type="term" value="C:endoplasmic reticulum membrane"/>
    <property type="evidence" value="ECO:0007669"/>
    <property type="project" value="UniProtKB-SubCell"/>
</dbReference>
<dbReference type="EMBL" id="PJQD01000011">
    <property type="protein sequence ID" value="POY75827.1"/>
    <property type="molecule type" value="Genomic_DNA"/>
</dbReference>
<feature type="transmembrane region" description="Helical" evidence="9">
    <location>
        <begin position="291"/>
        <end position="311"/>
    </location>
</feature>
<feature type="transmembrane region" description="Helical" evidence="9">
    <location>
        <begin position="210"/>
        <end position="230"/>
    </location>
</feature>
<feature type="transmembrane region" description="Helical" evidence="9">
    <location>
        <begin position="183"/>
        <end position="204"/>
    </location>
</feature>
<dbReference type="InterPro" id="IPR009580">
    <property type="entry name" value="GPI_biosynthesis_protein_Pig-F"/>
</dbReference>
<feature type="compositionally biased region" description="Basic and acidic residues" evidence="8">
    <location>
        <begin position="325"/>
        <end position="335"/>
    </location>
</feature>
<feature type="region of interest" description="Disordered" evidence="8">
    <location>
        <begin position="325"/>
        <end position="350"/>
    </location>
</feature>
<evidence type="ECO:0000313" key="10">
    <source>
        <dbReference type="EMBL" id="POY75827.1"/>
    </source>
</evidence>
<dbReference type="OrthoDB" id="17366at2759"/>
<dbReference type="Pfam" id="PF06699">
    <property type="entry name" value="PIG-F"/>
    <property type="match status" value="1"/>
</dbReference>
<reference evidence="10 11" key="1">
    <citation type="journal article" date="2018" name="Front. Microbiol.">
        <title>Prospects for Fungal Bioremediation of Acidic Radioactive Waste Sites: Characterization and Genome Sequence of Rhodotorula taiwanensis MD1149.</title>
        <authorList>
            <person name="Tkavc R."/>
            <person name="Matrosova V.Y."/>
            <person name="Grichenko O.E."/>
            <person name="Gostincar C."/>
            <person name="Volpe R.P."/>
            <person name="Klimenkova P."/>
            <person name="Gaidamakova E.K."/>
            <person name="Zhou C.E."/>
            <person name="Stewart B.J."/>
            <person name="Lyman M.G."/>
            <person name="Malfatti S.A."/>
            <person name="Rubinfeld B."/>
            <person name="Courtot M."/>
            <person name="Singh J."/>
            <person name="Dalgard C.L."/>
            <person name="Hamilton T."/>
            <person name="Frey K.G."/>
            <person name="Gunde-Cimerman N."/>
            <person name="Dugan L."/>
            <person name="Daly M.J."/>
        </authorList>
    </citation>
    <scope>NUCLEOTIDE SEQUENCE [LARGE SCALE GENOMIC DNA]</scope>
    <source>
        <strain evidence="10 11">MD1149</strain>
    </source>
</reference>
<organism evidence="10 11">
    <name type="scientific">Rhodotorula taiwanensis</name>
    <dbReference type="NCBI Taxonomy" id="741276"/>
    <lineage>
        <taxon>Eukaryota</taxon>
        <taxon>Fungi</taxon>
        <taxon>Dikarya</taxon>
        <taxon>Basidiomycota</taxon>
        <taxon>Pucciniomycotina</taxon>
        <taxon>Microbotryomycetes</taxon>
        <taxon>Sporidiobolales</taxon>
        <taxon>Sporidiobolaceae</taxon>
        <taxon>Rhodotorula</taxon>
    </lineage>
</organism>
<name>A0A2S5BGD4_9BASI</name>
<evidence type="ECO:0000256" key="9">
    <source>
        <dbReference type="SAM" id="Phobius"/>
    </source>
</evidence>
<keyword evidence="11" id="KW-1185">Reference proteome</keyword>
<keyword evidence="6 9" id="KW-1133">Transmembrane helix</keyword>
<keyword evidence="3" id="KW-0337">GPI-anchor biosynthesis</keyword>
<accession>A0A2S5BGD4</accession>
<dbReference type="UniPathway" id="UPA00196"/>
<sequence length="350" mass="37805">MVRKSATTAAPSPQLAVASAPASAMSAPSSVKSIRRDPLLVEHYIPRVPLQLVAISFALLAPLDKGDGSQSRPERFLTALVENPVKTISVSSALVAVVQVWFGYWARSCRLRALREEEDRKYGRSGAGTERAQARPPRRGLFATMRYIWSNQLRPFGSGPQMRRPDDGRPSVKLDTSFLPQTLLVTLVGAAAFHAVAVLLGASFVHNASLTAMLSLFLSLLTITPLSIAIPPRDSDANRYTWLRLSSTLRPANDLELALFAPALGAIIGCWSGAFPIPLDWDRPWQRYPTTSVLGAVAGHAIGSIVSLLTVSYRAAVRTASEALEDVKRKERETSSKAVPAAAKGKGKSR</sequence>
<dbReference type="STRING" id="741276.A0A2S5BGD4"/>
<comment type="pathway">
    <text evidence="2">Glycolipid biosynthesis; glycosylphosphatidylinositol-anchor biosynthesis.</text>
</comment>
<keyword evidence="4 9" id="KW-0812">Transmembrane</keyword>
<keyword evidence="7 9" id="KW-0472">Membrane</keyword>
<evidence type="ECO:0000256" key="8">
    <source>
        <dbReference type="SAM" id="MobiDB-lite"/>
    </source>
</evidence>
<evidence type="ECO:0000256" key="4">
    <source>
        <dbReference type="ARBA" id="ARBA00022692"/>
    </source>
</evidence>
<evidence type="ECO:0000256" key="5">
    <source>
        <dbReference type="ARBA" id="ARBA00022824"/>
    </source>
</evidence>
<keyword evidence="5" id="KW-0256">Endoplasmic reticulum</keyword>
<evidence type="ECO:0000313" key="11">
    <source>
        <dbReference type="Proteomes" id="UP000237144"/>
    </source>
</evidence>
<evidence type="ECO:0000256" key="2">
    <source>
        <dbReference type="ARBA" id="ARBA00004687"/>
    </source>
</evidence>
<evidence type="ECO:0000256" key="3">
    <source>
        <dbReference type="ARBA" id="ARBA00022502"/>
    </source>
</evidence>
<dbReference type="AlphaFoldDB" id="A0A2S5BGD4"/>
<comment type="subcellular location">
    <subcellularLocation>
        <location evidence="1">Endoplasmic reticulum membrane</location>
        <topology evidence="1">Multi-pass membrane protein</topology>
    </subcellularLocation>
</comment>
<proteinExistence type="predicted"/>
<protein>
    <recommendedName>
        <fullName evidence="12">Glycosylphosphatidylinositol anchor biosynthesis protein 11</fullName>
    </recommendedName>
</protein>